<evidence type="ECO:0000256" key="7">
    <source>
        <dbReference type="ARBA" id="ARBA00022842"/>
    </source>
</evidence>
<dbReference type="NCBIfam" id="TIGR00231">
    <property type="entry name" value="small_GTP"/>
    <property type="match status" value="1"/>
</dbReference>
<evidence type="ECO:0000256" key="3">
    <source>
        <dbReference type="ARBA" id="ARBA00022694"/>
    </source>
</evidence>
<dbReference type="InterPro" id="IPR027368">
    <property type="entry name" value="MnmE_dom2"/>
</dbReference>
<evidence type="ECO:0000256" key="8">
    <source>
        <dbReference type="ARBA" id="ARBA00022958"/>
    </source>
</evidence>
<evidence type="ECO:0000256" key="2">
    <source>
        <dbReference type="ARBA" id="ARBA00022490"/>
    </source>
</evidence>
<keyword evidence="4" id="KW-0479">Metal-binding</keyword>
<evidence type="ECO:0000313" key="11">
    <source>
        <dbReference type="EMBL" id="CUS50501.1"/>
    </source>
</evidence>
<dbReference type="InterPro" id="IPR018948">
    <property type="entry name" value="GTP-bd_TrmE_N"/>
</dbReference>
<dbReference type="InterPro" id="IPR027417">
    <property type="entry name" value="P-loop_NTPase"/>
</dbReference>
<protein>
    <submittedName>
        <fullName evidence="11">GTPase and tRNA-U34 5-formylation enzyme TrmE</fullName>
    </submittedName>
</protein>
<comment type="similarity">
    <text evidence="1">Belongs to the TRAFAC class TrmE-Era-EngA-EngB-Septin-like GTPase superfamily. TrmE GTPase family.</text>
</comment>
<accession>A0A160TRM6</accession>
<evidence type="ECO:0000256" key="1">
    <source>
        <dbReference type="ARBA" id="ARBA00011043"/>
    </source>
</evidence>
<dbReference type="EMBL" id="CZRL01000032">
    <property type="protein sequence ID" value="CUS50501.1"/>
    <property type="molecule type" value="Genomic_DNA"/>
</dbReference>
<feature type="domain" description="TrmE-type G" evidence="10">
    <location>
        <begin position="217"/>
        <end position="372"/>
    </location>
</feature>
<name>A0A160TRM6_9ZZZZ</name>
<dbReference type="Pfam" id="PF12631">
    <property type="entry name" value="MnmE_helical"/>
    <property type="match status" value="1"/>
</dbReference>
<dbReference type="PROSITE" id="PS51709">
    <property type="entry name" value="G_TRME"/>
    <property type="match status" value="1"/>
</dbReference>
<dbReference type="PANTHER" id="PTHR42714">
    <property type="entry name" value="TRNA MODIFICATION GTPASE GTPBP3"/>
    <property type="match status" value="1"/>
</dbReference>
<sequence length="447" mass="47373">MVQQEQDTIAAIATPPGVGAIGIVRVSGPRARAIARAITGVLPPPKQATHRVFRAADGSPLDKGLVLYFEAPASYTGEDVLELQGHGGPRVLDGVLACALSHGARPARPGEFTERAFLNGQLDLAQAEAVADLIDSQTQAAARAAVRSLMGDFSTEIIQLSKEIDDLRVFFEADIDFSEEPVSVLDSNAAQARLNHSNQRLSSLLDQARPGSLLAHGARAVLAGLPNAGKSSLMNALAREDRAIVSITPGTTRDVVDTTIDVAGIAIQLTDTAGLRESTDYVEEEGVRRATQAIEQADLVLFVIDDSEPQTSQNHASMAPDADRMLRVYNKCDLSGRASGVVEDEGAGSVAVSAKTGVGIDVLERTIQQMLGYTGMGDVPLMARRRHIEALLAAQTHLQAAEQQVGLAHELLAEELRLAQRALGAITGQVTTEDLLGQIFSKFCIGK</sequence>
<dbReference type="SUPFAM" id="SSF52540">
    <property type="entry name" value="P-loop containing nucleoside triphosphate hydrolases"/>
    <property type="match status" value="1"/>
</dbReference>
<dbReference type="Gene3D" id="3.40.50.300">
    <property type="entry name" value="P-loop containing nucleotide triphosphate hydrolases"/>
    <property type="match status" value="1"/>
</dbReference>
<dbReference type="InterPro" id="IPR004520">
    <property type="entry name" value="GTPase_MnmE"/>
</dbReference>
<evidence type="ECO:0000256" key="5">
    <source>
        <dbReference type="ARBA" id="ARBA00022741"/>
    </source>
</evidence>
<keyword evidence="5" id="KW-0547">Nucleotide-binding</keyword>
<dbReference type="CDD" id="cd14858">
    <property type="entry name" value="TrmE_N"/>
    <property type="match status" value="1"/>
</dbReference>
<reference evidence="11" key="1">
    <citation type="submission" date="2015-10" db="EMBL/GenBank/DDBJ databases">
        <authorList>
            <person name="Gilbert D.G."/>
        </authorList>
    </citation>
    <scope>NUCLEOTIDE SEQUENCE</scope>
</reference>
<organism evidence="11">
    <name type="scientific">hydrothermal vent metagenome</name>
    <dbReference type="NCBI Taxonomy" id="652676"/>
    <lineage>
        <taxon>unclassified sequences</taxon>
        <taxon>metagenomes</taxon>
        <taxon>ecological metagenomes</taxon>
    </lineage>
</organism>
<dbReference type="GO" id="GO:0030488">
    <property type="term" value="P:tRNA methylation"/>
    <property type="evidence" value="ECO:0007669"/>
    <property type="project" value="TreeGrafter"/>
</dbReference>
<dbReference type="Pfam" id="PF10396">
    <property type="entry name" value="TrmE_N"/>
    <property type="match status" value="1"/>
</dbReference>
<proteinExistence type="inferred from homology"/>
<evidence type="ECO:0000256" key="6">
    <source>
        <dbReference type="ARBA" id="ARBA00022801"/>
    </source>
</evidence>
<dbReference type="Pfam" id="PF01926">
    <property type="entry name" value="MMR_HSR1"/>
    <property type="match status" value="1"/>
</dbReference>
<dbReference type="InterPro" id="IPR006073">
    <property type="entry name" value="GTP-bd"/>
</dbReference>
<keyword evidence="3" id="KW-0819">tRNA processing</keyword>
<evidence type="ECO:0000259" key="10">
    <source>
        <dbReference type="PROSITE" id="PS51709"/>
    </source>
</evidence>
<evidence type="ECO:0000256" key="9">
    <source>
        <dbReference type="ARBA" id="ARBA00023134"/>
    </source>
</evidence>
<keyword evidence="9" id="KW-0342">GTP-binding</keyword>
<dbReference type="GO" id="GO:0046872">
    <property type="term" value="F:metal ion binding"/>
    <property type="evidence" value="ECO:0007669"/>
    <property type="project" value="UniProtKB-KW"/>
</dbReference>
<dbReference type="GO" id="GO:0003924">
    <property type="term" value="F:GTPase activity"/>
    <property type="evidence" value="ECO:0007669"/>
    <property type="project" value="InterPro"/>
</dbReference>
<dbReference type="PANTHER" id="PTHR42714:SF2">
    <property type="entry name" value="TRNA MODIFICATION GTPASE GTPBP3, MITOCHONDRIAL"/>
    <property type="match status" value="1"/>
</dbReference>
<dbReference type="Gene3D" id="3.30.1360.120">
    <property type="entry name" value="Probable tRNA modification gtpase trme, domain 1"/>
    <property type="match status" value="1"/>
</dbReference>
<dbReference type="GO" id="GO:0002098">
    <property type="term" value="P:tRNA wobble uridine modification"/>
    <property type="evidence" value="ECO:0007669"/>
    <property type="project" value="TreeGrafter"/>
</dbReference>
<dbReference type="InterPro" id="IPR027266">
    <property type="entry name" value="TrmE/GcvT-like"/>
</dbReference>
<dbReference type="NCBIfam" id="NF003661">
    <property type="entry name" value="PRK05291.1-3"/>
    <property type="match status" value="1"/>
</dbReference>
<dbReference type="InterPro" id="IPR031168">
    <property type="entry name" value="G_TrmE"/>
</dbReference>
<evidence type="ECO:0000256" key="4">
    <source>
        <dbReference type="ARBA" id="ARBA00022723"/>
    </source>
</evidence>
<keyword evidence="6" id="KW-0378">Hydrolase</keyword>
<dbReference type="InterPro" id="IPR005225">
    <property type="entry name" value="Small_GTP-bd"/>
</dbReference>
<dbReference type="NCBIfam" id="TIGR00450">
    <property type="entry name" value="mnmE_trmE_thdF"/>
    <property type="match status" value="1"/>
</dbReference>
<dbReference type="AlphaFoldDB" id="A0A160TRM6"/>
<dbReference type="CDD" id="cd04164">
    <property type="entry name" value="trmE"/>
    <property type="match status" value="1"/>
</dbReference>
<dbReference type="PRINTS" id="PR00326">
    <property type="entry name" value="GTP1OBG"/>
</dbReference>
<keyword evidence="2" id="KW-0963">Cytoplasm</keyword>
<dbReference type="FunFam" id="3.40.50.300:FF:001376">
    <property type="entry name" value="tRNA modification GTPase MnmE"/>
    <property type="match status" value="1"/>
</dbReference>
<dbReference type="HAMAP" id="MF_00379">
    <property type="entry name" value="GTPase_MnmE"/>
    <property type="match status" value="1"/>
</dbReference>
<dbReference type="GO" id="GO:0005829">
    <property type="term" value="C:cytosol"/>
    <property type="evidence" value="ECO:0007669"/>
    <property type="project" value="TreeGrafter"/>
</dbReference>
<dbReference type="GO" id="GO:0005525">
    <property type="term" value="F:GTP binding"/>
    <property type="evidence" value="ECO:0007669"/>
    <property type="project" value="UniProtKB-KW"/>
</dbReference>
<gene>
    <name evidence="11" type="ORF">MGWOODY_XGa95</name>
</gene>
<keyword evidence="8" id="KW-0630">Potassium</keyword>
<keyword evidence="7" id="KW-0460">Magnesium</keyword>
<dbReference type="InterPro" id="IPR025867">
    <property type="entry name" value="MnmE_helical"/>
</dbReference>
<dbReference type="Gene3D" id="1.20.120.430">
    <property type="entry name" value="tRNA modification GTPase MnmE domain 2"/>
    <property type="match status" value="1"/>
</dbReference>